<dbReference type="GO" id="GO:0008237">
    <property type="term" value="F:metallopeptidase activity"/>
    <property type="evidence" value="ECO:0007669"/>
    <property type="project" value="InterPro"/>
</dbReference>
<reference evidence="2" key="1">
    <citation type="journal article" date="2023" name="Insect Mol. Biol.">
        <title>Genome sequencing provides insights into the evolution of gene families encoding plant cell wall-degrading enzymes in longhorned beetles.</title>
        <authorList>
            <person name="Shin N.R."/>
            <person name="Okamura Y."/>
            <person name="Kirsch R."/>
            <person name="Pauchet Y."/>
        </authorList>
    </citation>
    <scope>NUCLEOTIDE SEQUENCE</scope>
    <source>
        <strain evidence="2">RBIC_L_NR</strain>
    </source>
</reference>
<dbReference type="Gene3D" id="3.40.140.10">
    <property type="entry name" value="Cytidine Deaminase, domain 2"/>
    <property type="match status" value="1"/>
</dbReference>
<dbReference type="InterPro" id="IPR050242">
    <property type="entry name" value="JAMM_MPN+_peptidase_M67A"/>
</dbReference>
<organism evidence="2 3">
    <name type="scientific">Rhamnusium bicolor</name>
    <dbReference type="NCBI Taxonomy" id="1586634"/>
    <lineage>
        <taxon>Eukaryota</taxon>
        <taxon>Metazoa</taxon>
        <taxon>Ecdysozoa</taxon>
        <taxon>Arthropoda</taxon>
        <taxon>Hexapoda</taxon>
        <taxon>Insecta</taxon>
        <taxon>Pterygota</taxon>
        <taxon>Neoptera</taxon>
        <taxon>Endopterygota</taxon>
        <taxon>Coleoptera</taxon>
        <taxon>Polyphaga</taxon>
        <taxon>Cucujiformia</taxon>
        <taxon>Chrysomeloidea</taxon>
        <taxon>Cerambycidae</taxon>
        <taxon>Lepturinae</taxon>
        <taxon>Rhagiini</taxon>
        <taxon>Rhamnusium</taxon>
    </lineage>
</organism>
<evidence type="ECO:0000313" key="3">
    <source>
        <dbReference type="Proteomes" id="UP001162156"/>
    </source>
</evidence>
<comment type="caution">
    <text evidence="2">The sequence shown here is derived from an EMBL/GenBank/DDBJ whole genome shotgun (WGS) entry which is preliminary data.</text>
</comment>
<dbReference type="PROSITE" id="PS50249">
    <property type="entry name" value="MPN"/>
    <property type="match status" value="1"/>
</dbReference>
<feature type="domain" description="MPN" evidence="1">
    <location>
        <begin position="1"/>
        <end position="110"/>
    </location>
</feature>
<dbReference type="AlphaFoldDB" id="A0AAV8WJJ0"/>
<proteinExistence type="predicted"/>
<dbReference type="InterPro" id="IPR037518">
    <property type="entry name" value="MPN"/>
</dbReference>
<dbReference type="EMBL" id="JANEYF010005876">
    <property type="protein sequence ID" value="KAJ8926488.1"/>
    <property type="molecule type" value="Genomic_DNA"/>
</dbReference>
<dbReference type="InterPro" id="IPR000555">
    <property type="entry name" value="JAMM/MPN+_dom"/>
</dbReference>
<evidence type="ECO:0000259" key="1">
    <source>
        <dbReference type="PROSITE" id="PS50249"/>
    </source>
</evidence>
<dbReference type="Proteomes" id="UP001162156">
    <property type="component" value="Unassembled WGS sequence"/>
</dbReference>
<protein>
    <recommendedName>
        <fullName evidence="1">MPN domain-containing protein</fullName>
    </recommendedName>
</protein>
<evidence type="ECO:0000313" key="2">
    <source>
        <dbReference type="EMBL" id="KAJ8926488.1"/>
    </source>
</evidence>
<name>A0AAV8WJJ0_9CUCU</name>
<dbReference type="Pfam" id="PF01398">
    <property type="entry name" value="JAB"/>
    <property type="match status" value="1"/>
</dbReference>
<dbReference type="PANTHER" id="PTHR10410">
    <property type="entry name" value="EUKARYOTIC TRANSLATION INITIATION FACTOR 3 -RELATED"/>
    <property type="match status" value="1"/>
</dbReference>
<keyword evidence="3" id="KW-1185">Reference proteome</keyword>
<gene>
    <name evidence="2" type="ORF">NQ314_021147</name>
</gene>
<accession>A0AAV8WJJ0</accession>
<sequence length="110" mass="12616">MSMAVMKIVKHCHEESTTNMDIAQGALLGLVVDNRLEITNCFPFPKQSDETMDEDEYQLAMMRRLRRVNVDHFHVGWYQSADVGNFFKSSNVRITVSLPNFNRGISCCDL</sequence>